<evidence type="ECO:0000256" key="6">
    <source>
        <dbReference type="ARBA" id="ARBA00030642"/>
    </source>
</evidence>
<evidence type="ECO:0000256" key="9">
    <source>
        <dbReference type="SAM" id="SignalP"/>
    </source>
</evidence>
<dbReference type="KEGG" id="bbet:F8237_29050"/>
<protein>
    <recommendedName>
        <fullName evidence="4">Parvulin-like PPIase</fullName>
        <ecNumber evidence="3">5.2.1.8</ecNumber>
    </recommendedName>
    <alternativeName>
        <fullName evidence="6">Peptidyl-prolyl cis-trans isomerase plp</fullName>
    </alternativeName>
    <alternativeName>
        <fullName evidence="7">Rotamase plp</fullName>
    </alternativeName>
</protein>
<dbReference type="SUPFAM" id="SSF54534">
    <property type="entry name" value="FKBP-like"/>
    <property type="match status" value="1"/>
</dbReference>
<feature type="signal peptide" evidence="9">
    <location>
        <begin position="1"/>
        <end position="37"/>
    </location>
</feature>
<keyword evidence="8 11" id="KW-0413">Isomerase</keyword>
<dbReference type="InterPro" id="IPR027304">
    <property type="entry name" value="Trigger_fact/SurA_dom_sf"/>
</dbReference>
<dbReference type="EMBL" id="CP044543">
    <property type="protein sequence ID" value="QFI76092.1"/>
    <property type="molecule type" value="Genomic_DNA"/>
</dbReference>
<evidence type="ECO:0000256" key="7">
    <source>
        <dbReference type="ARBA" id="ARBA00031484"/>
    </source>
</evidence>
<evidence type="ECO:0000313" key="12">
    <source>
        <dbReference type="Proteomes" id="UP000325641"/>
    </source>
</evidence>
<dbReference type="PANTHER" id="PTHR47245:SF2">
    <property type="entry name" value="PEPTIDYL-PROLYL CIS-TRANS ISOMERASE HP_0175-RELATED"/>
    <property type="match status" value="1"/>
</dbReference>
<dbReference type="RefSeq" id="WP_151649608.1">
    <property type="nucleotide sequence ID" value="NZ_CP044543.1"/>
</dbReference>
<dbReference type="AlphaFoldDB" id="A0A5P6PCP5"/>
<dbReference type="Pfam" id="PF00639">
    <property type="entry name" value="Rotamase"/>
    <property type="match status" value="1"/>
</dbReference>
<comment type="similarity">
    <text evidence="2">Belongs to the PpiC/parvulin rotamase family.</text>
</comment>
<dbReference type="InterPro" id="IPR046357">
    <property type="entry name" value="PPIase_dom_sf"/>
</dbReference>
<evidence type="ECO:0000256" key="2">
    <source>
        <dbReference type="ARBA" id="ARBA00007656"/>
    </source>
</evidence>
<sequence>MNIVPAFRMPRPVINARAGAATVWLAVMLGAGAPAFAQSPSAESVVAIVNGNKILESDLQVADEVVGRNLLAREPVERRESLLKMLIDGMLLAQAANDRHIADEADLQRRATFARNQGLANHLLTVVGEQAATEEAMRKAYEEVVVKAVATEPELHLRHILFMIAPPADEAAIKAAEQKARTAMERINKGEDFAAVVADMSEDPVTKARGGDYDWRGRGEMGREYADVAFRLKKGEVSAPFKTAVGWHILKLDDQRTRKPADYDKIRDRLAALVANAAQIELVDKIRAEAKIERPDQTNTAEKGTVGLK</sequence>
<evidence type="ECO:0000256" key="4">
    <source>
        <dbReference type="ARBA" id="ARBA00018370"/>
    </source>
</evidence>
<evidence type="ECO:0000256" key="5">
    <source>
        <dbReference type="ARBA" id="ARBA00023110"/>
    </source>
</evidence>
<dbReference type="EC" id="5.2.1.8" evidence="3"/>
<evidence type="ECO:0000259" key="10">
    <source>
        <dbReference type="PROSITE" id="PS50198"/>
    </source>
</evidence>
<keyword evidence="5 8" id="KW-0697">Rotamase</keyword>
<dbReference type="OrthoDB" id="14196at2"/>
<feature type="chain" id="PRO_5024837152" description="Parvulin-like PPIase" evidence="9">
    <location>
        <begin position="38"/>
        <end position="309"/>
    </location>
</feature>
<name>A0A5P6PCP5_9BRAD</name>
<dbReference type="SUPFAM" id="SSF109998">
    <property type="entry name" value="Triger factor/SurA peptide-binding domain-like"/>
    <property type="match status" value="1"/>
</dbReference>
<comment type="catalytic activity">
    <reaction evidence="1">
        <text>[protein]-peptidylproline (omega=180) = [protein]-peptidylproline (omega=0)</text>
        <dbReference type="Rhea" id="RHEA:16237"/>
        <dbReference type="Rhea" id="RHEA-COMP:10747"/>
        <dbReference type="Rhea" id="RHEA-COMP:10748"/>
        <dbReference type="ChEBI" id="CHEBI:83833"/>
        <dbReference type="ChEBI" id="CHEBI:83834"/>
        <dbReference type="EC" id="5.2.1.8"/>
    </reaction>
</comment>
<evidence type="ECO:0000313" key="11">
    <source>
        <dbReference type="EMBL" id="QFI76092.1"/>
    </source>
</evidence>
<dbReference type="Proteomes" id="UP000325641">
    <property type="component" value="Chromosome"/>
</dbReference>
<accession>A0A5P6PCP5</accession>
<dbReference type="Gene3D" id="1.10.8.1040">
    <property type="match status" value="1"/>
</dbReference>
<proteinExistence type="inferred from homology"/>
<dbReference type="InterPro" id="IPR000297">
    <property type="entry name" value="PPIase_PpiC"/>
</dbReference>
<dbReference type="Gene3D" id="3.10.50.40">
    <property type="match status" value="1"/>
</dbReference>
<dbReference type="PANTHER" id="PTHR47245">
    <property type="entry name" value="PEPTIDYLPROLYL ISOMERASE"/>
    <property type="match status" value="1"/>
</dbReference>
<feature type="domain" description="PpiC" evidence="10">
    <location>
        <begin position="152"/>
        <end position="254"/>
    </location>
</feature>
<evidence type="ECO:0000256" key="8">
    <source>
        <dbReference type="PROSITE-ProRule" id="PRU00278"/>
    </source>
</evidence>
<dbReference type="PROSITE" id="PS50198">
    <property type="entry name" value="PPIC_PPIASE_2"/>
    <property type="match status" value="1"/>
</dbReference>
<keyword evidence="9" id="KW-0732">Signal</keyword>
<gene>
    <name evidence="11" type="ORF">F8237_29050</name>
</gene>
<evidence type="ECO:0000256" key="1">
    <source>
        <dbReference type="ARBA" id="ARBA00000971"/>
    </source>
</evidence>
<dbReference type="InterPro" id="IPR050245">
    <property type="entry name" value="PrsA_foldase"/>
</dbReference>
<reference evidence="12" key="1">
    <citation type="submission" date="2019-10" db="EMBL/GenBank/DDBJ databases">
        <title>Complete Genome Sequence of Bradyrhizobium betae type strain PL7HG1T.</title>
        <authorList>
            <person name="Bromfield E.S.P."/>
            <person name="Cloutier S."/>
        </authorList>
    </citation>
    <scope>NUCLEOTIDE SEQUENCE [LARGE SCALE GENOMIC DNA]</scope>
    <source>
        <strain evidence="12">PL7HG1</strain>
    </source>
</reference>
<dbReference type="GO" id="GO:0003755">
    <property type="term" value="F:peptidyl-prolyl cis-trans isomerase activity"/>
    <property type="evidence" value="ECO:0007669"/>
    <property type="project" value="UniProtKB-KW"/>
</dbReference>
<organism evidence="11 12">
    <name type="scientific">Bradyrhizobium betae</name>
    <dbReference type="NCBI Taxonomy" id="244734"/>
    <lineage>
        <taxon>Bacteria</taxon>
        <taxon>Pseudomonadati</taxon>
        <taxon>Pseudomonadota</taxon>
        <taxon>Alphaproteobacteria</taxon>
        <taxon>Hyphomicrobiales</taxon>
        <taxon>Nitrobacteraceae</taxon>
        <taxon>Bradyrhizobium</taxon>
    </lineage>
</organism>
<evidence type="ECO:0000256" key="3">
    <source>
        <dbReference type="ARBA" id="ARBA00013194"/>
    </source>
</evidence>